<feature type="domain" description="Major facilitator superfamily (MFS) profile" evidence="9">
    <location>
        <begin position="1"/>
        <end position="420"/>
    </location>
</feature>
<dbReference type="PANTHER" id="PTHR23502">
    <property type="entry name" value="MAJOR FACILITATOR SUPERFAMILY"/>
    <property type="match status" value="1"/>
</dbReference>
<feature type="region of interest" description="Disordered" evidence="7">
    <location>
        <begin position="186"/>
        <end position="209"/>
    </location>
</feature>
<name>A0AAN5Z1J6_FUSAU</name>
<dbReference type="AlphaFoldDB" id="A0AAN5Z1J6"/>
<feature type="transmembrane region" description="Helical" evidence="8">
    <location>
        <begin position="398"/>
        <end position="419"/>
    </location>
</feature>
<keyword evidence="6" id="KW-0325">Glycoprotein</keyword>
<feature type="transmembrane region" description="Helical" evidence="8">
    <location>
        <begin position="260"/>
        <end position="281"/>
    </location>
</feature>
<dbReference type="EMBL" id="JAAMOD010000439">
    <property type="protein sequence ID" value="KAF5228836.1"/>
    <property type="molecule type" value="Genomic_DNA"/>
</dbReference>
<proteinExistence type="predicted"/>
<feature type="compositionally biased region" description="Basic and acidic residues" evidence="7">
    <location>
        <begin position="186"/>
        <end position="196"/>
    </location>
</feature>
<feature type="transmembrane region" description="Helical" evidence="8">
    <location>
        <begin position="220"/>
        <end position="240"/>
    </location>
</feature>
<dbReference type="InterPro" id="IPR011701">
    <property type="entry name" value="MFS"/>
</dbReference>
<keyword evidence="5 8" id="KW-0472">Membrane</keyword>
<keyword evidence="11" id="KW-1185">Reference proteome</keyword>
<comment type="subcellular location">
    <subcellularLocation>
        <location evidence="1">Membrane</location>
        <topology evidence="1">Multi-pass membrane protein</topology>
    </subcellularLocation>
</comment>
<sequence>MIVAGLAPAILGDLADKVGRRIVYIFMMTIYCTSNIGLTLESNWSALFVLRMVQSVGSAGKLSSTNVVIGKFPRKLLMTKSTIALGYGVVSDIAPPSERGSFVSIMVLGPNIATAVGPIIGAALTSYLTWRWTFWFLAILSGTCLLMLAFFLPETARSIVGDGSVRVSGLQRTILSYLQSLSKSLSHEKREEHRNDSIVPNEESTGANSRSINPLDSLKLLWAKDTLLITLIFGIFYINLSALQASTSTLFISVYGVSGLQLGLIYLPSGIGSCIGAYGAARKHDIIINARAGDDLDNFPIEEARIRSIWLLISVGTACLISYGWKMHFQVNIAVPLVLHFLIGCSTAIIFNMCGTLLVDIHPKSPSSAQAANSIVRAFLAGGSTGLVQVLIDTMGVGWKFTLFGVLGFSFVLAAWLEWRYGQGWREMIRADGIDR</sequence>
<dbReference type="InterPro" id="IPR020846">
    <property type="entry name" value="MFS_dom"/>
</dbReference>
<keyword evidence="3 8" id="KW-0812">Transmembrane</keyword>
<dbReference type="GO" id="GO:0022857">
    <property type="term" value="F:transmembrane transporter activity"/>
    <property type="evidence" value="ECO:0007669"/>
    <property type="project" value="InterPro"/>
</dbReference>
<evidence type="ECO:0000256" key="1">
    <source>
        <dbReference type="ARBA" id="ARBA00004141"/>
    </source>
</evidence>
<evidence type="ECO:0000313" key="10">
    <source>
        <dbReference type="EMBL" id="KAF5228836.1"/>
    </source>
</evidence>
<dbReference type="Proteomes" id="UP000537989">
    <property type="component" value="Unassembled WGS sequence"/>
</dbReference>
<evidence type="ECO:0000256" key="5">
    <source>
        <dbReference type="ARBA" id="ARBA00023136"/>
    </source>
</evidence>
<evidence type="ECO:0000256" key="4">
    <source>
        <dbReference type="ARBA" id="ARBA00022989"/>
    </source>
</evidence>
<dbReference type="GO" id="GO:0005886">
    <property type="term" value="C:plasma membrane"/>
    <property type="evidence" value="ECO:0007669"/>
    <property type="project" value="TreeGrafter"/>
</dbReference>
<feature type="transmembrane region" description="Helical" evidence="8">
    <location>
        <begin position="308"/>
        <end position="325"/>
    </location>
</feature>
<keyword evidence="2" id="KW-0813">Transport</keyword>
<accession>A0AAN5Z1J6</accession>
<dbReference type="Pfam" id="PF07690">
    <property type="entry name" value="MFS_1"/>
    <property type="match status" value="2"/>
</dbReference>
<feature type="transmembrane region" description="Helical" evidence="8">
    <location>
        <begin position="105"/>
        <end position="128"/>
    </location>
</feature>
<feature type="transmembrane region" description="Helical" evidence="8">
    <location>
        <begin position="337"/>
        <end position="359"/>
    </location>
</feature>
<keyword evidence="4 8" id="KW-1133">Transmembrane helix</keyword>
<comment type="caution">
    <text evidence="10">The sequence shown here is derived from an EMBL/GenBank/DDBJ whole genome shotgun (WGS) entry which is preliminary data.</text>
</comment>
<dbReference type="InterPro" id="IPR036259">
    <property type="entry name" value="MFS_trans_sf"/>
</dbReference>
<dbReference type="Gene3D" id="1.20.1250.20">
    <property type="entry name" value="MFS general substrate transporter like domains"/>
    <property type="match status" value="1"/>
</dbReference>
<evidence type="ECO:0000259" key="9">
    <source>
        <dbReference type="PROSITE" id="PS50850"/>
    </source>
</evidence>
<evidence type="ECO:0000256" key="2">
    <source>
        <dbReference type="ARBA" id="ARBA00022448"/>
    </source>
</evidence>
<evidence type="ECO:0000256" key="8">
    <source>
        <dbReference type="SAM" id="Phobius"/>
    </source>
</evidence>
<protein>
    <recommendedName>
        <fullName evidence="9">Major facilitator superfamily (MFS) profile domain-containing protein</fullName>
    </recommendedName>
</protein>
<dbReference type="PROSITE" id="PS50850">
    <property type="entry name" value="MFS"/>
    <property type="match status" value="1"/>
</dbReference>
<feature type="transmembrane region" description="Helical" evidence="8">
    <location>
        <begin position="22"/>
        <end position="40"/>
    </location>
</feature>
<organism evidence="10 11">
    <name type="scientific">Fusarium austroamericanum</name>
    <dbReference type="NCBI Taxonomy" id="282268"/>
    <lineage>
        <taxon>Eukaryota</taxon>
        <taxon>Fungi</taxon>
        <taxon>Dikarya</taxon>
        <taxon>Ascomycota</taxon>
        <taxon>Pezizomycotina</taxon>
        <taxon>Sordariomycetes</taxon>
        <taxon>Hypocreomycetidae</taxon>
        <taxon>Hypocreales</taxon>
        <taxon>Nectriaceae</taxon>
        <taxon>Fusarium</taxon>
    </lineage>
</organism>
<evidence type="ECO:0000256" key="3">
    <source>
        <dbReference type="ARBA" id="ARBA00022692"/>
    </source>
</evidence>
<reference evidence="10 11" key="1">
    <citation type="submission" date="2020-02" db="EMBL/GenBank/DDBJ databases">
        <title>Identification and distribution of gene clusters putatively required for synthesis of sphingolipid metabolism inhibitors in phylogenetically diverse species of the filamentous fungus Fusarium.</title>
        <authorList>
            <person name="Kim H.-S."/>
            <person name="Busman M."/>
            <person name="Brown D.W."/>
            <person name="Divon H."/>
            <person name="Uhlig S."/>
            <person name="Proctor R.H."/>
        </authorList>
    </citation>
    <scope>NUCLEOTIDE SEQUENCE [LARGE SCALE GENOMIC DNA]</scope>
    <source>
        <strain evidence="10 11">NRRL 2903</strain>
    </source>
</reference>
<gene>
    <name evidence="10" type="ORF">FAUST_10810</name>
</gene>
<evidence type="ECO:0000256" key="6">
    <source>
        <dbReference type="ARBA" id="ARBA00023180"/>
    </source>
</evidence>
<evidence type="ECO:0000313" key="11">
    <source>
        <dbReference type="Proteomes" id="UP000537989"/>
    </source>
</evidence>
<feature type="transmembrane region" description="Helical" evidence="8">
    <location>
        <begin position="134"/>
        <end position="152"/>
    </location>
</feature>
<evidence type="ECO:0000256" key="7">
    <source>
        <dbReference type="SAM" id="MobiDB-lite"/>
    </source>
</evidence>
<dbReference type="SUPFAM" id="SSF103473">
    <property type="entry name" value="MFS general substrate transporter"/>
    <property type="match status" value="1"/>
</dbReference>
<dbReference type="PANTHER" id="PTHR23502:SF51">
    <property type="entry name" value="QUINIDINE RESISTANCE PROTEIN 1-RELATED"/>
    <property type="match status" value="1"/>
</dbReference>